<dbReference type="SUPFAM" id="SSF47413">
    <property type="entry name" value="lambda repressor-like DNA-binding domains"/>
    <property type="match status" value="1"/>
</dbReference>
<evidence type="ECO:0000313" key="5">
    <source>
        <dbReference type="EMBL" id="KRM32886.1"/>
    </source>
</evidence>
<dbReference type="InterPro" id="IPR001387">
    <property type="entry name" value="Cro/C1-type_HTH"/>
</dbReference>
<sequence>MSSENKIPQQILVSRSKLGLTQGELAERIGVSKQSVSNWETGSKTPRMGVLQKMADLFNVSVGYLTDGQPDEADSEILPIYRKLTTTRQHKVYDFANNQLIEQKKLEALTQPRHAVRPAKDKADQADADNPDALKEIDWYGYVSAGTGEFMIDFGKKDQELPASQIPREADFCLTVNGNSMEPVFKDGSLVFVKRQEELSNGAIGVVIVDNDAFLKRIWFETDHARLESFNPKYPDRIISDFQDFRIVGKVVL</sequence>
<dbReference type="PANTHER" id="PTHR40661">
    <property type="match status" value="1"/>
</dbReference>
<keyword evidence="3" id="KW-0804">Transcription</keyword>
<dbReference type="InterPro" id="IPR015927">
    <property type="entry name" value="Peptidase_S24_S26A/B/C"/>
</dbReference>
<dbReference type="OrthoDB" id="2475196at2"/>
<dbReference type="GO" id="GO:0003677">
    <property type="term" value="F:DNA binding"/>
    <property type="evidence" value="ECO:0007669"/>
    <property type="project" value="UniProtKB-KW"/>
</dbReference>
<dbReference type="InterPro" id="IPR010982">
    <property type="entry name" value="Lambda_DNA-bd_dom_sf"/>
</dbReference>
<dbReference type="SUPFAM" id="SSF51306">
    <property type="entry name" value="LexA/Signal peptidase"/>
    <property type="match status" value="1"/>
</dbReference>
<dbReference type="RefSeq" id="WP_052004533.1">
    <property type="nucleotide sequence ID" value="NZ_AZGA01000065.1"/>
</dbReference>
<dbReference type="AlphaFoldDB" id="X0PDQ7"/>
<reference evidence="5 6" key="1">
    <citation type="journal article" date="2015" name="Genome Announc.">
        <title>Expanding the biotechnology potential of lactobacilli through comparative genomics of 213 strains and associated genera.</title>
        <authorList>
            <person name="Sun Z."/>
            <person name="Harris H.M."/>
            <person name="McCann A."/>
            <person name="Guo C."/>
            <person name="Argimon S."/>
            <person name="Zhang W."/>
            <person name="Yang X."/>
            <person name="Jeffery I.B."/>
            <person name="Cooney J.C."/>
            <person name="Kagawa T.F."/>
            <person name="Liu W."/>
            <person name="Song Y."/>
            <person name="Salvetti E."/>
            <person name="Wrobel A."/>
            <person name="Rasinkangas P."/>
            <person name="Parkhill J."/>
            <person name="Rea M.C."/>
            <person name="O'Sullivan O."/>
            <person name="Ritari J."/>
            <person name="Douillard F.P."/>
            <person name="Paul Ross R."/>
            <person name="Yang R."/>
            <person name="Briner A.E."/>
            <person name="Felis G.E."/>
            <person name="de Vos W.M."/>
            <person name="Barrangou R."/>
            <person name="Klaenhammer T.R."/>
            <person name="Caufield P.W."/>
            <person name="Cui Y."/>
            <person name="Zhang H."/>
            <person name="O'Toole P.W."/>
        </authorList>
    </citation>
    <scope>NUCLEOTIDE SEQUENCE [LARGE SCALE GENOMIC DNA]</scope>
    <source>
        <strain evidence="5 6">DSM 18527</strain>
    </source>
</reference>
<dbReference type="EMBL" id="AZGA01000065">
    <property type="protein sequence ID" value="KRM32886.1"/>
    <property type="molecule type" value="Genomic_DNA"/>
</dbReference>
<keyword evidence="6" id="KW-1185">Reference proteome</keyword>
<dbReference type="InterPro" id="IPR036286">
    <property type="entry name" value="LexA/Signal_pep-like_sf"/>
</dbReference>
<dbReference type="Pfam" id="PF00717">
    <property type="entry name" value="Peptidase_S24"/>
    <property type="match status" value="1"/>
</dbReference>
<dbReference type="Proteomes" id="UP000051236">
    <property type="component" value="Unassembled WGS sequence"/>
</dbReference>
<dbReference type="Gene3D" id="1.10.260.40">
    <property type="entry name" value="lambda repressor-like DNA-binding domains"/>
    <property type="match status" value="1"/>
</dbReference>
<evidence type="ECO:0000256" key="1">
    <source>
        <dbReference type="ARBA" id="ARBA00023015"/>
    </source>
</evidence>
<protein>
    <recommendedName>
        <fullName evidence="4">HTH cro/C1-type domain-containing protein</fullName>
    </recommendedName>
</protein>
<dbReference type="InterPro" id="IPR039418">
    <property type="entry name" value="LexA-like"/>
</dbReference>
<organism evidence="5 6">
    <name type="scientific">Agrilactobacillus composti DSM 18527 = JCM 14202</name>
    <dbReference type="NCBI Taxonomy" id="1423734"/>
    <lineage>
        <taxon>Bacteria</taxon>
        <taxon>Bacillati</taxon>
        <taxon>Bacillota</taxon>
        <taxon>Bacilli</taxon>
        <taxon>Lactobacillales</taxon>
        <taxon>Lactobacillaceae</taxon>
        <taxon>Agrilactobacillus</taxon>
    </lineage>
</organism>
<dbReference type="Pfam" id="PF01381">
    <property type="entry name" value="HTH_3"/>
    <property type="match status" value="1"/>
</dbReference>
<dbReference type="eggNOG" id="COG1476">
    <property type="taxonomic scope" value="Bacteria"/>
</dbReference>
<dbReference type="STRING" id="1423734.FC83_GL000172"/>
<proteinExistence type="predicted"/>
<evidence type="ECO:0000313" key="6">
    <source>
        <dbReference type="Proteomes" id="UP000051236"/>
    </source>
</evidence>
<dbReference type="PANTHER" id="PTHR40661:SF1">
    <property type="entry name" value="HTH CRO_C1-TYPE DOMAIN-CONTAINING PROTEIN"/>
    <property type="match status" value="1"/>
</dbReference>
<dbReference type="PROSITE" id="PS50943">
    <property type="entry name" value="HTH_CROC1"/>
    <property type="match status" value="1"/>
</dbReference>
<keyword evidence="1" id="KW-0805">Transcription regulation</keyword>
<keyword evidence="2" id="KW-0238">DNA-binding</keyword>
<dbReference type="CDD" id="cd06529">
    <property type="entry name" value="S24_LexA-like"/>
    <property type="match status" value="1"/>
</dbReference>
<dbReference type="SMART" id="SM00530">
    <property type="entry name" value="HTH_XRE"/>
    <property type="match status" value="1"/>
</dbReference>
<evidence type="ECO:0000256" key="3">
    <source>
        <dbReference type="ARBA" id="ARBA00023163"/>
    </source>
</evidence>
<dbReference type="CDD" id="cd00093">
    <property type="entry name" value="HTH_XRE"/>
    <property type="match status" value="1"/>
</dbReference>
<feature type="domain" description="HTH cro/C1-type" evidence="4">
    <location>
        <begin position="11"/>
        <end position="65"/>
    </location>
</feature>
<evidence type="ECO:0000259" key="4">
    <source>
        <dbReference type="PROSITE" id="PS50943"/>
    </source>
</evidence>
<comment type="caution">
    <text evidence="5">The sequence shown here is derived from an EMBL/GenBank/DDBJ whole genome shotgun (WGS) entry which is preliminary data.</text>
</comment>
<dbReference type="eggNOG" id="COG2932">
    <property type="taxonomic scope" value="Bacteria"/>
</dbReference>
<dbReference type="PATRIC" id="fig|1423734.3.peg.172"/>
<name>X0PDQ7_9LACO</name>
<accession>X0PDQ7</accession>
<dbReference type="Gene3D" id="2.10.109.10">
    <property type="entry name" value="Umud Fragment, subunit A"/>
    <property type="match status" value="1"/>
</dbReference>
<gene>
    <name evidence="5" type="ORF">FC83_GL000172</name>
</gene>
<evidence type="ECO:0000256" key="2">
    <source>
        <dbReference type="ARBA" id="ARBA00023125"/>
    </source>
</evidence>